<reference evidence="2" key="1">
    <citation type="journal article" date="2023" name="Mol. Phylogenet. Evol.">
        <title>Genome-scale phylogeny and comparative genomics of the fungal order Sordariales.</title>
        <authorList>
            <person name="Hensen N."/>
            <person name="Bonometti L."/>
            <person name="Westerberg I."/>
            <person name="Brannstrom I.O."/>
            <person name="Guillou S."/>
            <person name="Cros-Aarteil S."/>
            <person name="Calhoun S."/>
            <person name="Haridas S."/>
            <person name="Kuo A."/>
            <person name="Mondo S."/>
            <person name="Pangilinan J."/>
            <person name="Riley R."/>
            <person name="LaButti K."/>
            <person name="Andreopoulos B."/>
            <person name="Lipzen A."/>
            <person name="Chen C."/>
            <person name="Yan M."/>
            <person name="Daum C."/>
            <person name="Ng V."/>
            <person name="Clum A."/>
            <person name="Steindorff A."/>
            <person name="Ohm R.A."/>
            <person name="Martin F."/>
            <person name="Silar P."/>
            <person name="Natvig D.O."/>
            <person name="Lalanne C."/>
            <person name="Gautier V."/>
            <person name="Ament-Velasquez S.L."/>
            <person name="Kruys A."/>
            <person name="Hutchinson M.I."/>
            <person name="Powell A.J."/>
            <person name="Barry K."/>
            <person name="Miller A.N."/>
            <person name="Grigoriev I.V."/>
            <person name="Debuchy R."/>
            <person name="Gladieux P."/>
            <person name="Hiltunen Thoren M."/>
            <person name="Johannesson H."/>
        </authorList>
    </citation>
    <scope>NUCLEOTIDE SEQUENCE</scope>
    <source>
        <strain evidence="2">PSN309</strain>
    </source>
</reference>
<organism evidence="2 3">
    <name type="scientific">Podospora australis</name>
    <dbReference type="NCBI Taxonomy" id="1536484"/>
    <lineage>
        <taxon>Eukaryota</taxon>
        <taxon>Fungi</taxon>
        <taxon>Dikarya</taxon>
        <taxon>Ascomycota</taxon>
        <taxon>Pezizomycotina</taxon>
        <taxon>Sordariomycetes</taxon>
        <taxon>Sordariomycetidae</taxon>
        <taxon>Sordariales</taxon>
        <taxon>Podosporaceae</taxon>
        <taxon>Podospora</taxon>
    </lineage>
</organism>
<comment type="caution">
    <text evidence="2">The sequence shown here is derived from an EMBL/GenBank/DDBJ whole genome shotgun (WGS) entry which is preliminary data.</text>
</comment>
<evidence type="ECO:0000256" key="1">
    <source>
        <dbReference type="SAM" id="MobiDB-lite"/>
    </source>
</evidence>
<protein>
    <submittedName>
        <fullName evidence="2">Uncharacterized protein</fullName>
    </submittedName>
</protein>
<reference evidence="2" key="2">
    <citation type="submission" date="2023-05" db="EMBL/GenBank/DDBJ databases">
        <authorList>
            <consortium name="Lawrence Berkeley National Laboratory"/>
            <person name="Steindorff A."/>
            <person name="Hensen N."/>
            <person name="Bonometti L."/>
            <person name="Westerberg I."/>
            <person name="Brannstrom I.O."/>
            <person name="Guillou S."/>
            <person name="Cros-Aarteil S."/>
            <person name="Calhoun S."/>
            <person name="Haridas S."/>
            <person name="Kuo A."/>
            <person name="Mondo S."/>
            <person name="Pangilinan J."/>
            <person name="Riley R."/>
            <person name="Labutti K."/>
            <person name="Andreopoulos B."/>
            <person name="Lipzen A."/>
            <person name="Chen C."/>
            <person name="Yanf M."/>
            <person name="Daum C."/>
            <person name="Ng V."/>
            <person name="Clum A."/>
            <person name="Ohm R."/>
            <person name="Martin F."/>
            <person name="Silar P."/>
            <person name="Natvig D."/>
            <person name="Lalanne C."/>
            <person name="Gautier V."/>
            <person name="Ament-Velasquez S.L."/>
            <person name="Kruys A."/>
            <person name="Hutchinson M.I."/>
            <person name="Powell A.J."/>
            <person name="Barry K."/>
            <person name="Miller A.N."/>
            <person name="Grigoriev I.V."/>
            <person name="Debuchy R."/>
            <person name="Gladieux P."/>
            <person name="Thoren M.H."/>
            <person name="Johannesson H."/>
        </authorList>
    </citation>
    <scope>NUCLEOTIDE SEQUENCE</scope>
    <source>
        <strain evidence="2">PSN309</strain>
    </source>
</reference>
<name>A0AAN7AET7_9PEZI</name>
<evidence type="ECO:0000313" key="2">
    <source>
        <dbReference type="EMBL" id="KAK4185946.1"/>
    </source>
</evidence>
<dbReference type="EMBL" id="MU864436">
    <property type="protein sequence ID" value="KAK4185946.1"/>
    <property type="molecule type" value="Genomic_DNA"/>
</dbReference>
<gene>
    <name evidence="2" type="ORF">QBC35DRAFT_475915</name>
</gene>
<accession>A0AAN7AET7</accession>
<keyword evidence="3" id="KW-1185">Reference proteome</keyword>
<feature type="region of interest" description="Disordered" evidence="1">
    <location>
        <begin position="18"/>
        <end position="54"/>
    </location>
</feature>
<evidence type="ECO:0000313" key="3">
    <source>
        <dbReference type="Proteomes" id="UP001302126"/>
    </source>
</evidence>
<proteinExistence type="predicted"/>
<sequence>MFLAPVPVFVPHCQWGVGRSASTSSTSSSRSAPPSAPRHAPSKQGLKRSLSGRSIKQAWQDYQNGKTIRRHQSRQDFGFQSTHHHHYDESLYEPLYESETGPVRIDEDDYEEKTEPSVTTTTYTVPAQEEEDVAEEIQASPAQPPTIPAPPRDSSFCRQTFVPAPEVSLREQGWRHHPHRQANFSWTFSRIVQEQEGNHRAFLVVEANDLEQVPWQDLADSHSGR</sequence>
<feature type="compositionally biased region" description="Low complexity" evidence="1">
    <location>
        <begin position="19"/>
        <end position="39"/>
    </location>
</feature>
<dbReference type="AlphaFoldDB" id="A0AAN7AET7"/>
<dbReference type="Proteomes" id="UP001302126">
    <property type="component" value="Unassembled WGS sequence"/>
</dbReference>